<evidence type="ECO:0000313" key="1">
    <source>
        <dbReference type="EMBL" id="MBC9810898.1"/>
    </source>
</evidence>
<reference evidence="1" key="1">
    <citation type="submission" date="2020-09" db="EMBL/GenBank/DDBJ databases">
        <title>Taishania pollutisoli gen. nov., sp. nov., Isolated from Tetrabromobisphenol A-Contaminated Soil.</title>
        <authorList>
            <person name="Chen Q."/>
        </authorList>
    </citation>
    <scope>NUCLEOTIDE SEQUENCE</scope>
    <source>
        <strain evidence="1">CZZ-1</strain>
    </source>
</reference>
<protein>
    <submittedName>
        <fullName evidence="1">Uncharacterized protein</fullName>
    </submittedName>
</protein>
<dbReference type="PROSITE" id="PS51257">
    <property type="entry name" value="PROKAR_LIPOPROTEIN"/>
    <property type="match status" value="1"/>
</dbReference>
<dbReference type="AlphaFoldDB" id="A0A8J6TY77"/>
<name>A0A8J6TY77_9FLAO</name>
<keyword evidence="2" id="KW-1185">Reference proteome</keyword>
<sequence length="159" mass="18761">MKYYFIPLMLIVMSCNKPIKDKFRATLIGYQKEFPIPEGAKESGSGRMYIYQVHFSKHNEDTVFAVNRTYSKIENGLYEGQKIHRDRELKSLVITDIFNVSGDLTDAEVKSQHASFWDTGSGEDEQHTPIYWYKVKDNNIYFLEKDTTYTEKIFRFKEQ</sequence>
<dbReference type="Proteomes" id="UP000652681">
    <property type="component" value="Unassembled WGS sequence"/>
</dbReference>
<comment type="caution">
    <text evidence="1">The sequence shown here is derived from an EMBL/GenBank/DDBJ whole genome shotgun (WGS) entry which is preliminary data.</text>
</comment>
<accession>A0A8J6TY77</accession>
<proteinExistence type="predicted"/>
<gene>
    <name evidence="1" type="ORF">H9Y05_00270</name>
</gene>
<organism evidence="1 2">
    <name type="scientific">Taishania pollutisoli</name>
    <dbReference type="NCBI Taxonomy" id="2766479"/>
    <lineage>
        <taxon>Bacteria</taxon>
        <taxon>Pseudomonadati</taxon>
        <taxon>Bacteroidota</taxon>
        <taxon>Flavobacteriia</taxon>
        <taxon>Flavobacteriales</taxon>
        <taxon>Crocinitomicaceae</taxon>
        <taxon>Taishania</taxon>
    </lineage>
</organism>
<evidence type="ECO:0000313" key="2">
    <source>
        <dbReference type="Proteomes" id="UP000652681"/>
    </source>
</evidence>
<dbReference type="EMBL" id="JACVEL010000001">
    <property type="protein sequence ID" value="MBC9810898.1"/>
    <property type="molecule type" value="Genomic_DNA"/>
</dbReference>
<dbReference type="RefSeq" id="WP_216713180.1">
    <property type="nucleotide sequence ID" value="NZ_JACVEL010000001.1"/>
</dbReference>